<keyword evidence="2" id="KW-1185">Reference proteome</keyword>
<protein>
    <submittedName>
        <fullName evidence="1">Uncharacterized protein</fullName>
    </submittedName>
</protein>
<name>A0ABU8WUN9_9BURK</name>
<dbReference type="EMBL" id="JBBKZT010000020">
    <property type="protein sequence ID" value="MEJ8851247.1"/>
    <property type="molecule type" value="Genomic_DNA"/>
</dbReference>
<dbReference type="RefSeq" id="WP_340346800.1">
    <property type="nucleotide sequence ID" value="NZ_JBBKZT010000020.1"/>
</dbReference>
<accession>A0ABU8WUN9</accession>
<reference evidence="1 2" key="1">
    <citation type="submission" date="2024-03" db="EMBL/GenBank/DDBJ databases">
        <title>Novel species of the genus Variovorax.</title>
        <authorList>
            <person name="Liu Q."/>
            <person name="Xin Y.-H."/>
        </authorList>
    </citation>
    <scope>NUCLEOTIDE SEQUENCE [LARGE SCALE GENOMIC DNA]</scope>
    <source>
        <strain evidence="1 2">KACC 18900</strain>
    </source>
</reference>
<organism evidence="1 2">
    <name type="scientific">Variovorax rhizosphaerae</name>
    <dbReference type="NCBI Taxonomy" id="1836200"/>
    <lineage>
        <taxon>Bacteria</taxon>
        <taxon>Pseudomonadati</taxon>
        <taxon>Pseudomonadota</taxon>
        <taxon>Betaproteobacteria</taxon>
        <taxon>Burkholderiales</taxon>
        <taxon>Comamonadaceae</taxon>
        <taxon>Variovorax</taxon>
    </lineage>
</organism>
<sequence length="80" mass="8742">MNVQWTMHAQKHGGADQVALVTLRRPVAAATASDFGQSIREGRELLIALQGTVTVGRGGHAMRYRPRCVLFGDRMGIHSK</sequence>
<evidence type="ECO:0000313" key="1">
    <source>
        <dbReference type="EMBL" id="MEJ8851247.1"/>
    </source>
</evidence>
<comment type="caution">
    <text evidence="1">The sequence shown here is derived from an EMBL/GenBank/DDBJ whole genome shotgun (WGS) entry which is preliminary data.</text>
</comment>
<evidence type="ECO:0000313" key="2">
    <source>
        <dbReference type="Proteomes" id="UP001385892"/>
    </source>
</evidence>
<proteinExistence type="predicted"/>
<dbReference type="Proteomes" id="UP001385892">
    <property type="component" value="Unassembled WGS sequence"/>
</dbReference>
<gene>
    <name evidence="1" type="ORF">WKW82_31740</name>
</gene>